<dbReference type="GO" id="GO:0006152">
    <property type="term" value="P:purine nucleoside catabolic process"/>
    <property type="evidence" value="ECO:0007669"/>
    <property type="project" value="TreeGrafter"/>
</dbReference>
<evidence type="ECO:0000256" key="1">
    <source>
        <dbReference type="ARBA" id="ARBA00022801"/>
    </source>
</evidence>
<keyword evidence="5" id="KW-1185">Reference proteome</keyword>
<sequence>MTKTKLIIDCDPGIDDSLALLYALKSPDLDIVAITITPGNVPTAIGTENALYMLERFNRLDIPVYAGSENPLKHPLASAQETHGEDGFGNTHFQRLADKSVEPLSASQFLADYYSSPKDTHLVTLGPLTNLAEAFLKNPDIVKHCPRLVSMGGAFLCSGNVSPVAEYNYHCDADAAQLVFDKWGHPVEMVGLDVTRQIVLTPNHLAYMKRMNPEIADFIQQITAAHFDFYWKHEHRIGSVVNDPLALLQVLFPNICSGFSAYTDIVTEGIAIGQSIVDRDDFYHKKANVLIYTEVDAFQFWLHFLAVTLDLPTNTLAADLERFKLY</sequence>
<dbReference type="PANTHER" id="PTHR12304">
    <property type="entry name" value="INOSINE-URIDINE PREFERRING NUCLEOSIDE HYDROLASE"/>
    <property type="match status" value="1"/>
</dbReference>
<dbReference type="PANTHER" id="PTHR12304:SF4">
    <property type="entry name" value="URIDINE NUCLEOSIDASE"/>
    <property type="match status" value="1"/>
</dbReference>
<dbReference type="InterPro" id="IPR001910">
    <property type="entry name" value="Inosine/uridine_hydrolase_dom"/>
</dbReference>
<proteinExistence type="predicted"/>
<dbReference type="STRING" id="764299.STRIC_0044"/>
<evidence type="ECO:0000256" key="2">
    <source>
        <dbReference type="ARBA" id="ARBA00023295"/>
    </source>
</evidence>
<dbReference type="Gene3D" id="3.90.245.10">
    <property type="entry name" value="Ribonucleoside hydrolase-like"/>
    <property type="match status" value="1"/>
</dbReference>
<protein>
    <submittedName>
        <fullName evidence="4">Inosine-uridine preferring nucleoside hydrolase</fullName>
        <ecNumber evidence="4">3.2.2.1</ecNumber>
    </submittedName>
</protein>
<dbReference type="EMBL" id="AEUX02000002">
    <property type="protein sequence ID" value="EHI70582.1"/>
    <property type="molecule type" value="Genomic_DNA"/>
</dbReference>
<dbReference type="GO" id="GO:0008477">
    <property type="term" value="F:purine nucleosidase activity"/>
    <property type="evidence" value="ECO:0007669"/>
    <property type="project" value="UniProtKB-EC"/>
</dbReference>
<evidence type="ECO:0000313" key="5">
    <source>
        <dbReference type="Proteomes" id="UP000003330"/>
    </source>
</evidence>
<keyword evidence="1 4" id="KW-0378">Hydrolase</keyword>
<organism evidence="4 5">
    <name type="scientific">Streptococcus ictaluri 707-05</name>
    <dbReference type="NCBI Taxonomy" id="764299"/>
    <lineage>
        <taxon>Bacteria</taxon>
        <taxon>Bacillati</taxon>
        <taxon>Bacillota</taxon>
        <taxon>Bacilli</taxon>
        <taxon>Lactobacillales</taxon>
        <taxon>Streptococcaceae</taxon>
        <taxon>Streptococcus</taxon>
    </lineage>
</organism>
<accession>G5K0C4</accession>
<evidence type="ECO:0000259" key="3">
    <source>
        <dbReference type="Pfam" id="PF01156"/>
    </source>
</evidence>
<dbReference type="InterPro" id="IPR036452">
    <property type="entry name" value="Ribo_hydro-like"/>
</dbReference>
<comment type="caution">
    <text evidence="4">The sequence shown here is derived from an EMBL/GenBank/DDBJ whole genome shotgun (WGS) entry which is preliminary data.</text>
</comment>
<dbReference type="Pfam" id="PF01156">
    <property type="entry name" value="IU_nuc_hydro"/>
    <property type="match status" value="1"/>
</dbReference>
<dbReference type="InterPro" id="IPR023186">
    <property type="entry name" value="IUNH"/>
</dbReference>
<gene>
    <name evidence="4" type="ORF">STRIC_0044</name>
</gene>
<name>G5K0C4_9STRE</name>
<dbReference type="Proteomes" id="UP000003330">
    <property type="component" value="Unassembled WGS sequence"/>
</dbReference>
<dbReference type="eggNOG" id="COG1957">
    <property type="taxonomic scope" value="Bacteria"/>
</dbReference>
<reference evidence="4 5" key="1">
    <citation type="journal article" date="2014" name="Int. J. Syst. Evol. Microbiol.">
        <title>Phylogenomics and the dynamic genome evolution of the genus Streptococcus.</title>
        <authorList>
            <consortium name="The Broad Institute Genome Sequencing Platform"/>
            <person name="Richards V.P."/>
            <person name="Palmer S.R."/>
            <person name="Pavinski Bitar P.D."/>
            <person name="Qin X."/>
            <person name="Weinstock G.M."/>
            <person name="Highlander S.K."/>
            <person name="Town C.D."/>
            <person name="Burne R.A."/>
            <person name="Stanhope M.J."/>
        </authorList>
    </citation>
    <scope>NUCLEOTIDE SEQUENCE [LARGE SCALE GENOMIC DNA]</scope>
    <source>
        <strain evidence="4 5">707-05</strain>
    </source>
</reference>
<dbReference type="RefSeq" id="WP_008087406.1">
    <property type="nucleotide sequence ID" value="NZ_AEUX02000002.1"/>
</dbReference>
<evidence type="ECO:0000313" key="4">
    <source>
        <dbReference type="EMBL" id="EHI70582.1"/>
    </source>
</evidence>
<keyword evidence="2 4" id="KW-0326">Glycosidase</keyword>
<dbReference type="GO" id="GO:0005829">
    <property type="term" value="C:cytosol"/>
    <property type="evidence" value="ECO:0007669"/>
    <property type="project" value="TreeGrafter"/>
</dbReference>
<dbReference type="SUPFAM" id="SSF53590">
    <property type="entry name" value="Nucleoside hydrolase"/>
    <property type="match status" value="1"/>
</dbReference>
<dbReference type="EC" id="3.2.2.1" evidence="4"/>
<feature type="domain" description="Inosine/uridine-preferring nucleoside hydrolase" evidence="3">
    <location>
        <begin position="6"/>
        <end position="301"/>
    </location>
</feature>
<dbReference type="OrthoDB" id="9797882at2"/>
<dbReference type="AlphaFoldDB" id="G5K0C4"/>